<dbReference type="RefSeq" id="WP_223929956.1">
    <property type="nucleotide sequence ID" value="NZ_BPTU01000006.1"/>
</dbReference>
<accession>A0A9R1C7Z2</accession>
<keyword evidence="2" id="KW-1185">Reference proteome</keyword>
<dbReference type="GeneID" id="72468603"/>
<evidence type="ECO:0000313" key="2">
    <source>
        <dbReference type="Proteomes" id="UP000825483"/>
    </source>
</evidence>
<sequence>MTVEEIFKLPDIIDIEKQILDAQRDIETGCGNEDCHAAVIRELIRLRKKFLDREFVMNGNYKSLLADFNNALRDALVSIRKKAIKIYNGVKLADTDDSFAVIGKCFLGYQYSSIHPVQSIRAKKIWAVLNNSLDDYNFHYEDGVTGISGWKYPEGDNFDTENYMLYLNNDADNWNDWFVDKDATKDMNLIHPVHFLLDHTRFSIFDLLWVRDFNVEITVETDYDTYSEYSEYDDLDWTKCDYL</sequence>
<reference evidence="1" key="1">
    <citation type="journal article" date="2022" name="Int. J. Syst. Evol. Microbiol.">
        <title>Prevotella lacticifex sp. nov., isolated from the rumen of cows.</title>
        <authorList>
            <person name="Shinkai T."/>
            <person name="Ikeyama N."/>
            <person name="Kumagai M."/>
            <person name="Ohmori H."/>
            <person name="Sakamoto M."/>
            <person name="Ohkuma M."/>
            <person name="Mitsumori M."/>
        </authorList>
    </citation>
    <scope>NUCLEOTIDE SEQUENCE</scope>
    <source>
        <strain evidence="1">R5076</strain>
    </source>
</reference>
<dbReference type="AlphaFoldDB" id="A0A9R1C7Z2"/>
<proteinExistence type="predicted"/>
<dbReference type="Proteomes" id="UP000825483">
    <property type="component" value="Unassembled WGS sequence"/>
</dbReference>
<organism evidence="1 2">
    <name type="scientific">Prevotella lacticifex</name>
    <dbReference type="NCBI Taxonomy" id="2854755"/>
    <lineage>
        <taxon>Bacteria</taxon>
        <taxon>Pseudomonadati</taxon>
        <taxon>Bacteroidota</taxon>
        <taxon>Bacteroidia</taxon>
        <taxon>Bacteroidales</taxon>
        <taxon>Prevotellaceae</taxon>
        <taxon>Prevotella</taxon>
    </lineage>
</organism>
<gene>
    <name evidence="1" type="ORF">PRLR5076_05530</name>
</gene>
<evidence type="ECO:0000313" key="1">
    <source>
        <dbReference type="EMBL" id="GJG57702.1"/>
    </source>
</evidence>
<comment type="caution">
    <text evidence="1">The sequence shown here is derived from an EMBL/GenBank/DDBJ whole genome shotgun (WGS) entry which is preliminary data.</text>
</comment>
<name>A0A9R1C7Z2_9BACT</name>
<protein>
    <submittedName>
        <fullName evidence="1">Uncharacterized protein</fullName>
    </submittedName>
</protein>
<dbReference type="EMBL" id="BPUB01000001">
    <property type="protein sequence ID" value="GJG57702.1"/>
    <property type="molecule type" value="Genomic_DNA"/>
</dbReference>